<dbReference type="KEGG" id="salj:SMD11_1932"/>
<accession>A0A1Z2KZU9</accession>
<dbReference type="AlphaFoldDB" id="A0A1Z2KZU9"/>
<dbReference type="EMBL" id="CP021744">
    <property type="protein sequence ID" value="ARZ67589.1"/>
    <property type="molecule type" value="Genomic_DNA"/>
</dbReference>
<evidence type="ECO:0000313" key="1">
    <source>
        <dbReference type="EMBL" id="ARZ67589.1"/>
    </source>
</evidence>
<name>A0A1Z2KZU9_9ACTN</name>
<protein>
    <recommendedName>
        <fullName evidence="3">DUF3396 domain-containing protein</fullName>
    </recommendedName>
</protein>
<evidence type="ECO:0000313" key="2">
    <source>
        <dbReference type="Proteomes" id="UP000195755"/>
    </source>
</evidence>
<dbReference type="OrthoDB" id="3618484at2"/>
<dbReference type="RefSeq" id="WP_087926024.1">
    <property type="nucleotide sequence ID" value="NZ_CP021744.1"/>
</dbReference>
<reference evidence="1 2" key="1">
    <citation type="submission" date="2017-06" db="EMBL/GenBank/DDBJ databases">
        <title>Streptomyces albireticuli Genome sequencing and assembly.</title>
        <authorList>
            <person name="Wang Y."/>
            <person name="Du B."/>
            <person name="Ding Y."/>
            <person name="Liu H."/>
            <person name="Hou Q."/>
            <person name="Liu K."/>
            <person name="Yao L."/>
            <person name="Wang C."/>
        </authorList>
    </citation>
    <scope>NUCLEOTIDE SEQUENCE [LARGE SCALE GENOMIC DNA]</scope>
    <source>
        <strain evidence="1 2">MDJK11</strain>
    </source>
</reference>
<organism evidence="1 2">
    <name type="scientific">Streptomyces albireticuli</name>
    <dbReference type="NCBI Taxonomy" id="1940"/>
    <lineage>
        <taxon>Bacteria</taxon>
        <taxon>Bacillati</taxon>
        <taxon>Actinomycetota</taxon>
        <taxon>Actinomycetes</taxon>
        <taxon>Kitasatosporales</taxon>
        <taxon>Streptomycetaceae</taxon>
        <taxon>Streptomyces</taxon>
    </lineage>
</organism>
<sequence>MIALDGKTSLPARAGLSEALAALPQDTGAAGFGADIDAAHEVLLAPDASAEERETALLGWLRRSQPCLFGRLAARSWQGPGASKGLGVDICWFGPEDLARGHAHLAARIWTARAAWKRRAVTGQSSAFLIVFNDERLARALPGPEFADLCRSLADSYLSEWAPLAFDTVYAEAVPLEQPDGSLVLFKASTQLFYTAAHQRRNHDRRIPGGVVISVNAPGHYAHSLVTRGLLPDLGAAMDFVRDNAHRTIGNGGIGHPDRLTSSWHNPARPGCPADTFSATHQIDVLVQKDVVGDDTLRLGTHREEEIWPSLRLDYLTAKDFSVGDPDHGWANGLPIEHDALLTNPWEPVVAANTPDFNY</sequence>
<dbReference type="Proteomes" id="UP000195755">
    <property type="component" value="Chromosome"/>
</dbReference>
<proteinExistence type="predicted"/>
<gene>
    <name evidence="1" type="ORF">SMD11_1932</name>
</gene>
<evidence type="ECO:0008006" key="3">
    <source>
        <dbReference type="Google" id="ProtNLM"/>
    </source>
</evidence>